<dbReference type="KEGG" id="ehx:EMIHUDRAFT_368084"/>
<name>A0A0D3JJ17_EMIH1</name>
<dbReference type="PaxDb" id="2903-EOD23502"/>
<reference evidence="2" key="2">
    <citation type="submission" date="2024-10" db="UniProtKB">
        <authorList>
            <consortium name="EnsemblProtists"/>
        </authorList>
    </citation>
    <scope>IDENTIFICATION</scope>
</reference>
<dbReference type="HOGENOM" id="CLU_1656725_0_0_1"/>
<proteinExistence type="predicted"/>
<accession>A0A0D3JJ17</accession>
<sequence>MATFQKGDSNRCRNAYEKVLHAQLARALLDPHKKNKHISVGRCRMLAVNHAVALPSYEELSAAGFDLDAVPRERWAVPDDCLRFVKKIAEEGLCTGPCRRCASVTSADRTPRCEPPPPAAATAAAEGTASRSRTIRQPARYANGDGVSVSTPAADRTASS</sequence>
<evidence type="ECO:0000313" key="3">
    <source>
        <dbReference type="Proteomes" id="UP000013827"/>
    </source>
</evidence>
<dbReference type="GeneID" id="17269049"/>
<dbReference type="RefSeq" id="XP_005775931.1">
    <property type="nucleotide sequence ID" value="XM_005775874.1"/>
</dbReference>
<feature type="region of interest" description="Disordered" evidence="1">
    <location>
        <begin position="104"/>
        <end position="160"/>
    </location>
</feature>
<dbReference type="AlphaFoldDB" id="A0A0D3JJ17"/>
<feature type="compositionally biased region" description="Low complexity" evidence="1">
    <location>
        <begin position="120"/>
        <end position="132"/>
    </location>
</feature>
<keyword evidence="3" id="KW-1185">Reference proteome</keyword>
<reference evidence="3" key="1">
    <citation type="journal article" date="2013" name="Nature">
        <title>Pan genome of the phytoplankton Emiliania underpins its global distribution.</title>
        <authorList>
            <person name="Read B.A."/>
            <person name="Kegel J."/>
            <person name="Klute M.J."/>
            <person name="Kuo A."/>
            <person name="Lefebvre S.C."/>
            <person name="Maumus F."/>
            <person name="Mayer C."/>
            <person name="Miller J."/>
            <person name="Monier A."/>
            <person name="Salamov A."/>
            <person name="Young J."/>
            <person name="Aguilar M."/>
            <person name="Claverie J.M."/>
            <person name="Frickenhaus S."/>
            <person name="Gonzalez K."/>
            <person name="Herman E.K."/>
            <person name="Lin Y.C."/>
            <person name="Napier J."/>
            <person name="Ogata H."/>
            <person name="Sarno A.F."/>
            <person name="Shmutz J."/>
            <person name="Schroeder D."/>
            <person name="de Vargas C."/>
            <person name="Verret F."/>
            <person name="von Dassow P."/>
            <person name="Valentin K."/>
            <person name="Van de Peer Y."/>
            <person name="Wheeler G."/>
            <person name="Dacks J.B."/>
            <person name="Delwiche C.F."/>
            <person name="Dyhrman S.T."/>
            <person name="Glockner G."/>
            <person name="John U."/>
            <person name="Richards T."/>
            <person name="Worden A.Z."/>
            <person name="Zhang X."/>
            <person name="Grigoriev I.V."/>
            <person name="Allen A.E."/>
            <person name="Bidle K."/>
            <person name="Borodovsky M."/>
            <person name="Bowler C."/>
            <person name="Brownlee C."/>
            <person name="Cock J.M."/>
            <person name="Elias M."/>
            <person name="Gladyshev V.N."/>
            <person name="Groth M."/>
            <person name="Guda C."/>
            <person name="Hadaegh A."/>
            <person name="Iglesias-Rodriguez M.D."/>
            <person name="Jenkins J."/>
            <person name="Jones B.M."/>
            <person name="Lawson T."/>
            <person name="Leese F."/>
            <person name="Lindquist E."/>
            <person name="Lobanov A."/>
            <person name="Lomsadze A."/>
            <person name="Malik S.B."/>
            <person name="Marsh M.E."/>
            <person name="Mackinder L."/>
            <person name="Mock T."/>
            <person name="Mueller-Roeber B."/>
            <person name="Pagarete A."/>
            <person name="Parker M."/>
            <person name="Probert I."/>
            <person name="Quesneville H."/>
            <person name="Raines C."/>
            <person name="Rensing S.A."/>
            <person name="Riano-Pachon D.M."/>
            <person name="Richier S."/>
            <person name="Rokitta S."/>
            <person name="Shiraiwa Y."/>
            <person name="Soanes D.M."/>
            <person name="van der Giezen M."/>
            <person name="Wahlund T.M."/>
            <person name="Williams B."/>
            <person name="Wilson W."/>
            <person name="Wolfe G."/>
            <person name="Wurch L.L."/>
        </authorList>
    </citation>
    <scope>NUCLEOTIDE SEQUENCE</scope>
</reference>
<organism evidence="2 3">
    <name type="scientific">Emiliania huxleyi (strain CCMP1516)</name>
    <dbReference type="NCBI Taxonomy" id="280463"/>
    <lineage>
        <taxon>Eukaryota</taxon>
        <taxon>Haptista</taxon>
        <taxon>Haptophyta</taxon>
        <taxon>Prymnesiophyceae</taxon>
        <taxon>Isochrysidales</taxon>
        <taxon>Noelaerhabdaceae</taxon>
        <taxon>Emiliania</taxon>
    </lineage>
</organism>
<dbReference type="Proteomes" id="UP000013827">
    <property type="component" value="Unassembled WGS sequence"/>
</dbReference>
<evidence type="ECO:0000256" key="1">
    <source>
        <dbReference type="SAM" id="MobiDB-lite"/>
    </source>
</evidence>
<protein>
    <submittedName>
        <fullName evidence="2">Uncharacterized protein</fullName>
    </submittedName>
</protein>
<evidence type="ECO:0000313" key="2">
    <source>
        <dbReference type="EnsemblProtists" id="EOD23502"/>
    </source>
</evidence>
<dbReference type="EnsemblProtists" id="EOD23502">
    <property type="protein sequence ID" value="EOD23502"/>
    <property type="gene ID" value="EMIHUDRAFT_368084"/>
</dbReference>